<dbReference type="HOGENOM" id="CLU_931177_0_0_1"/>
<dbReference type="Proteomes" id="UP000054279">
    <property type="component" value="Unassembled WGS sequence"/>
</dbReference>
<protein>
    <submittedName>
        <fullName evidence="1">Uncharacterized protein</fullName>
    </submittedName>
</protein>
<evidence type="ECO:0000313" key="1">
    <source>
        <dbReference type="EMBL" id="KIJ32391.1"/>
    </source>
</evidence>
<evidence type="ECO:0000313" key="2">
    <source>
        <dbReference type="Proteomes" id="UP000054279"/>
    </source>
</evidence>
<reference evidence="1 2" key="1">
    <citation type="submission" date="2014-06" db="EMBL/GenBank/DDBJ databases">
        <title>Evolutionary Origins and Diversification of the Mycorrhizal Mutualists.</title>
        <authorList>
            <consortium name="DOE Joint Genome Institute"/>
            <consortium name="Mycorrhizal Genomics Consortium"/>
            <person name="Kohler A."/>
            <person name="Kuo A."/>
            <person name="Nagy L.G."/>
            <person name="Floudas D."/>
            <person name="Copeland A."/>
            <person name="Barry K.W."/>
            <person name="Cichocki N."/>
            <person name="Veneault-Fourrey C."/>
            <person name="LaButti K."/>
            <person name="Lindquist E.A."/>
            <person name="Lipzen A."/>
            <person name="Lundell T."/>
            <person name="Morin E."/>
            <person name="Murat C."/>
            <person name="Riley R."/>
            <person name="Ohm R."/>
            <person name="Sun H."/>
            <person name="Tunlid A."/>
            <person name="Henrissat B."/>
            <person name="Grigoriev I.V."/>
            <person name="Hibbett D.S."/>
            <person name="Martin F."/>
        </authorList>
    </citation>
    <scope>NUCLEOTIDE SEQUENCE [LARGE SCALE GENOMIC DNA]</scope>
    <source>
        <strain evidence="1 2">SS14</strain>
    </source>
</reference>
<dbReference type="AlphaFoldDB" id="A0A0C9V4P1"/>
<accession>A0A0C9V4P1</accession>
<gene>
    <name evidence="1" type="ORF">M422DRAFT_52839</name>
</gene>
<organism evidence="1 2">
    <name type="scientific">Sphaerobolus stellatus (strain SS14)</name>
    <dbReference type="NCBI Taxonomy" id="990650"/>
    <lineage>
        <taxon>Eukaryota</taxon>
        <taxon>Fungi</taxon>
        <taxon>Dikarya</taxon>
        <taxon>Basidiomycota</taxon>
        <taxon>Agaricomycotina</taxon>
        <taxon>Agaricomycetes</taxon>
        <taxon>Phallomycetidae</taxon>
        <taxon>Geastrales</taxon>
        <taxon>Sphaerobolaceae</taxon>
        <taxon>Sphaerobolus</taxon>
    </lineage>
</organism>
<name>A0A0C9V4P1_SPHS4</name>
<dbReference type="EMBL" id="KN837227">
    <property type="protein sequence ID" value="KIJ32391.1"/>
    <property type="molecule type" value="Genomic_DNA"/>
</dbReference>
<proteinExistence type="predicted"/>
<sequence length="299" mass="33907">MTELTIDAFLIESSHNVDHRKVSWIRCSKLTQAADSDSRVAKRHGGAQSGMWPFASMSALRKFYPTNPSTSQASSMTSLSYAVFNLYRKLPDLNFQQPFGEKKRLHSVLSIWSGSSLESPEEWLSEESCITVGAKELRLLLQRITNRLQPTPRSTQEAYLADPESPHPNFIQLQGKERVPSEDDMDEGIYRCLEMHSSPISQKLFRLCSFPAGITGACNTLDEITRYIMGILIVPGVICREDVIDEFVDPDKNVDPRLAFALVVNQFRFSIDYTANINISWFPRALTRFATIKLVNIYM</sequence>
<keyword evidence="2" id="KW-1185">Reference proteome</keyword>